<keyword evidence="4" id="KW-1185">Reference proteome</keyword>
<comment type="caution">
    <text evidence="3">The sequence shown here is derived from an EMBL/GenBank/DDBJ whole genome shotgun (WGS) entry which is preliminary data.</text>
</comment>
<dbReference type="PANTHER" id="PTHR31713">
    <property type="entry name" value="OS02G0177800 PROTEIN"/>
    <property type="match status" value="1"/>
</dbReference>
<dbReference type="GO" id="GO:0005634">
    <property type="term" value="C:nucleus"/>
    <property type="evidence" value="ECO:0007669"/>
    <property type="project" value="TreeGrafter"/>
</dbReference>
<dbReference type="GO" id="GO:0080142">
    <property type="term" value="P:regulation of salicylic acid biosynthetic process"/>
    <property type="evidence" value="ECO:0007669"/>
    <property type="project" value="TreeGrafter"/>
</dbReference>
<feature type="domain" description="Calmodulin binding protein central" evidence="2">
    <location>
        <begin position="171"/>
        <end position="221"/>
    </location>
</feature>
<dbReference type="InterPro" id="IPR046830">
    <property type="entry name" value="Calmod_bind_M"/>
</dbReference>
<proteinExistence type="predicted"/>
<accession>A0A8J5GWM5</accession>
<organism evidence="3 4">
    <name type="scientific">Zingiber officinale</name>
    <name type="common">Ginger</name>
    <name type="synonym">Amomum zingiber</name>
    <dbReference type="NCBI Taxonomy" id="94328"/>
    <lineage>
        <taxon>Eukaryota</taxon>
        <taxon>Viridiplantae</taxon>
        <taxon>Streptophyta</taxon>
        <taxon>Embryophyta</taxon>
        <taxon>Tracheophyta</taxon>
        <taxon>Spermatophyta</taxon>
        <taxon>Magnoliopsida</taxon>
        <taxon>Liliopsida</taxon>
        <taxon>Zingiberales</taxon>
        <taxon>Zingiberaceae</taxon>
        <taxon>Zingiber</taxon>
    </lineage>
</organism>
<dbReference type="Proteomes" id="UP000734854">
    <property type="component" value="Unassembled WGS sequence"/>
</dbReference>
<dbReference type="GO" id="GO:0005516">
    <property type="term" value="F:calmodulin binding"/>
    <property type="evidence" value="ECO:0007669"/>
    <property type="project" value="InterPro"/>
</dbReference>
<dbReference type="InterPro" id="IPR046831">
    <property type="entry name" value="Calmodulin_bind_N"/>
</dbReference>
<dbReference type="PANTHER" id="PTHR31713:SF42">
    <property type="entry name" value="PROTEIN SAR DEFICIENT 1"/>
    <property type="match status" value="1"/>
</dbReference>
<dbReference type="Pfam" id="PF07887">
    <property type="entry name" value="Calmodulin_bind"/>
    <property type="match status" value="1"/>
</dbReference>
<reference evidence="3 4" key="1">
    <citation type="submission" date="2020-08" db="EMBL/GenBank/DDBJ databases">
        <title>Plant Genome Project.</title>
        <authorList>
            <person name="Zhang R.-G."/>
        </authorList>
    </citation>
    <scope>NUCLEOTIDE SEQUENCE [LARGE SCALE GENOMIC DNA]</scope>
    <source>
        <tissue evidence="3">Rhizome</tissue>
    </source>
</reference>
<dbReference type="InterPro" id="IPR012416">
    <property type="entry name" value="CBP60"/>
</dbReference>
<evidence type="ECO:0000259" key="1">
    <source>
        <dbReference type="Pfam" id="PF07887"/>
    </source>
</evidence>
<name>A0A8J5GWM5_ZINOF</name>
<evidence type="ECO:0008006" key="5">
    <source>
        <dbReference type="Google" id="ProtNLM"/>
    </source>
</evidence>
<dbReference type="EMBL" id="JACMSC010000009">
    <property type="protein sequence ID" value="KAG6507504.1"/>
    <property type="molecule type" value="Genomic_DNA"/>
</dbReference>
<dbReference type="AlphaFoldDB" id="A0A8J5GWM5"/>
<dbReference type="GO" id="GO:0043565">
    <property type="term" value="F:sequence-specific DNA binding"/>
    <property type="evidence" value="ECO:0007669"/>
    <property type="project" value="TreeGrafter"/>
</dbReference>
<sequence length="246" mass="27885">MEPSPIIGLMQLSFTKPLSLSIYTKASIKDRDNNTLQIQLVPHESSGPINIMPHLEVEIVVLDGDFPGGVDADWTSEDFESHIVKERKGKRPLLVGDCKVTILQGSPASVHKLEFTDNSSWVRSRHFRLGARVISPESYQGPIRIKEAITDRFTVLDHRGELNKKHHPPSLDDRVWRLKNIGKNGIFDKRLADAGIRTVQDLLKLSMLDMQRLRQLIVERLVHEAYSNWDKLEKVDETSLANAIAL</sequence>
<evidence type="ECO:0000313" key="3">
    <source>
        <dbReference type="EMBL" id="KAG6507504.1"/>
    </source>
</evidence>
<protein>
    <recommendedName>
        <fullName evidence="5">Protein SAR DEFICIENT 1-like</fullName>
    </recommendedName>
</protein>
<evidence type="ECO:0000259" key="2">
    <source>
        <dbReference type="Pfam" id="PF20451"/>
    </source>
</evidence>
<evidence type="ECO:0000313" key="4">
    <source>
        <dbReference type="Proteomes" id="UP000734854"/>
    </source>
</evidence>
<dbReference type="GO" id="GO:0003700">
    <property type="term" value="F:DNA-binding transcription factor activity"/>
    <property type="evidence" value="ECO:0007669"/>
    <property type="project" value="TreeGrafter"/>
</dbReference>
<gene>
    <name evidence="3" type="ORF">ZIOFF_032853</name>
</gene>
<feature type="domain" description="Calmodulin binding protein-like N-terminal" evidence="1">
    <location>
        <begin position="10"/>
        <end position="158"/>
    </location>
</feature>
<dbReference type="Pfam" id="PF20451">
    <property type="entry name" value="Calmod_bind_M"/>
    <property type="match status" value="1"/>
</dbReference>